<dbReference type="SUPFAM" id="SSF53649">
    <property type="entry name" value="Alkaline phosphatase-like"/>
    <property type="match status" value="1"/>
</dbReference>
<feature type="chain" id="PRO_5039108767" evidence="1">
    <location>
        <begin position="22"/>
        <end position="356"/>
    </location>
</feature>
<evidence type="ECO:0000313" key="3">
    <source>
        <dbReference type="EMBL" id="HIZ68490.1"/>
    </source>
</evidence>
<sequence length="356" mass="40923">MRKLIFSLLAIFLAGVMPSWAQNRVVVIMVDGFRWQELYHGADSTLINNPEFGNVEMMKAKFWRASADERREALMPFTWSHILNSGVMIGNRDKGCAMSVTNHMWFSYPGYNETLCGYADDVNITSNDAVDNPNKTVFEIANNTRQYKGKVLVFGSWGRFIQIFNEKRSGLEVNANYRHSLAKEPTERELYVNKLQDYTPRYWEEERFDVFTHEFALEAMKTRHPELMFVGYGDTDEWAHAGNYRLYLEAANDVDSFIRELWEQAQSDPFYKDKTTFIITCDHGRGSTTATDWRDHYYKVPNSNQTWLMAFGKGIPAKGELTAGEYHNNQVAATIAALLGIDFTPSHEGAGKKIEF</sequence>
<dbReference type="GO" id="GO:0003824">
    <property type="term" value="F:catalytic activity"/>
    <property type="evidence" value="ECO:0007669"/>
    <property type="project" value="InterPro"/>
</dbReference>
<dbReference type="EMBL" id="DXBE01000011">
    <property type="protein sequence ID" value="HIZ68490.1"/>
    <property type="molecule type" value="Genomic_DNA"/>
</dbReference>
<dbReference type="GO" id="GO:0046872">
    <property type="term" value="F:metal ion binding"/>
    <property type="evidence" value="ECO:0007669"/>
    <property type="project" value="InterPro"/>
</dbReference>
<reference evidence="3" key="2">
    <citation type="submission" date="2021-04" db="EMBL/GenBank/DDBJ databases">
        <authorList>
            <person name="Gilroy R."/>
        </authorList>
    </citation>
    <scope>NUCLEOTIDE SEQUENCE</scope>
    <source>
        <strain evidence="3">ChiHecec3B27-8219</strain>
    </source>
</reference>
<accession>A0A9D2FX98</accession>
<feature type="signal peptide" evidence="1">
    <location>
        <begin position="1"/>
        <end position="21"/>
    </location>
</feature>
<reference evidence="3" key="1">
    <citation type="journal article" date="2021" name="PeerJ">
        <title>Extensive microbial diversity within the chicken gut microbiome revealed by metagenomics and culture.</title>
        <authorList>
            <person name="Gilroy R."/>
            <person name="Ravi A."/>
            <person name="Getino M."/>
            <person name="Pursley I."/>
            <person name="Horton D.L."/>
            <person name="Alikhan N.F."/>
            <person name="Baker D."/>
            <person name="Gharbi K."/>
            <person name="Hall N."/>
            <person name="Watson M."/>
            <person name="Adriaenssens E.M."/>
            <person name="Foster-Nyarko E."/>
            <person name="Jarju S."/>
            <person name="Secka A."/>
            <person name="Antonio M."/>
            <person name="Oren A."/>
            <person name="Chaudhuri R.R."/>
            <person name="La Ragione R."/>
            <person name="Hildebrand F."/>
            <person name="Pallen M.J."/>
        </authorList>
    </citation>
    <scope>NUCLEOTIDE SEQUENCE</scope>
    <source>
        <strain evidence="3">ChiHecec3B27-8219</strain>
    </source>
</reference>
<name>A0A9D2FX98_9BACT</name>
<gene>
    <name evidence="3" type="ORF">H9966_01150</name>
</gene>
<comment type="caution">
    <text evidence="3">The sequence shown here is derived from an EMBL/GenBank/DDBJ whole genome shotgun (WGS) entry which is preliminary data.</text>
</comment>
<evidence type="ECO:0000259" key="2">
    <source>
        <dbReference type="Pfam" id="PF01676"/>
    </source>
</evidence>
<organism evidence="3 4">
    <name type="scientific">Candidatus Prevotella avicola</name>
    <dbReference type="NCBI Taxonomy" id="2838738"/>
    <lineage>
        <taxon>Bacteria</taxon>
        <taxon>Pseudomonadati</taxon>
        <taxon>Bacteroidota</taxon>
        <taxon>Bacteroidia</taxon>
        <taxon>Bacteroidales</taxon>
        <taxon>Prevotellaceae</taxon>
        <taxon>Prevotella</taxon>
    </lineage>
</organism>
<dbReference type="Gene3D" id="3.40.720.10">
    <property type="entry name" value="Alkaline Phosphatase, subunit A"/>
    <property type="match status" value="1"/>
</dbReference>
<dbReference type="InterPro" id="IPR006124">
    <property type="entry name" value="Metalloenzyme"/>
</dbReference>
<dbReference type="Pfam" id="PF01676">
    <property type="entry name" value="Metalloenzyme"/>
    <property type="match status" value="1"/>
</dbReference>
<proteinExistence type="predicted"/>
<evidence type="ECO:0000313" key="4">
    <source>
        <dbReference type="Proteomes" id="UP000824055"/>
    </source>
</evidence>
<keyword evidence="1" id="KW-0732">Signal</keyword>
<evidence type="ECO:0000256" key="1">
    <source>
        <dbReference type="SAM" id="SignalP"/>
    </source>
</evidence>
<feature type="domain" description="Metalloenzyme" evidence="2">
    <location>
        <begin position="216"/>
        <end position="288"/>
    </location>
</feature>
<protein>
    <submittedName>
        <fullName evidence="3">Alkaline phosphatase family protein</fullName>
    </submittedName>
</protein>
<dbReference type="Proteomes" id="UP000824055">
    <property type="component" value="Unassembled WGS sequence"/>
</dbReference>
<dbReference type="InterPro" id="IPR017850">
    <property type="entry name" value="Alkaline_phosphatase_core_sf"/>
</dbReference>
<dbReference type="AlphaFoldDB" id="A0A9D2FX98"/>